<protein>
    <submittedName>
        <fullName evidence="1">Toprim domain-containing protein</fullName>
    </submittedName>
</protein>
<evidence type="ECO:0000313" key="2">
    <source>
        <dbReference type="Proteomes" id="UP001199816"/>
    </source>
</evidence>
<evidence type="ECO:0000313" key="1">
    <source>
        <dbReference type="EMBL" id="MCD2424347.1"/>
    </source>
</evidence>
<dbReference type="SUPFAM" id="SSF57783">
    <property type="entry name" value="Zinc beta-ribbon"/>
    <property type="match status" value="1"/>
</dbReference>
<dbReference type="InterPro" id="IPR036977">
    <property type="entry name" value="DNA_primase_Znf_CHC2"/>
</dbReference>
<dbReference type="EMBL" id="JAJNEC010000005">
    <property type="protein sequence ID" value="MCD2424347.1"/>
    <property type="molecule type" value="Genomic_DNA"/>
</dbReference>
<organism evidence="1 2">
    <name type="scientific">Niabella pedocola</name>
    <dbReference type="NCBI Taxonomy" id="1752077"/>
    <lineage>
        <taxon>Bacteria</taxon>
        <taxon>Pseudomonadati</taxon>
        <taxon>Bacteroidota</taxon>
        <taxon>Chitinophagia</taxon>
        <taxon>Chitinophagales</taxon>
        <taxon>Chitinophagaceae</taxon>
        <taxon>Niabella</taxon>
    </lineage>
</organism>
<dbReference type="RefSeq" id="WP_231005994.1">
    <property type="nucleotide sequence ID" value="NZ_JAJNEC010000005.1"/>
</dbReference>
<keyword evidence="2" id="KW-1185">Reference proteome</keyword>
<dbReference type="Proteomes" id="UP001199816">
    <property type="component" value="Unassembled WGS sequence"/>
</dbReference>
<comment type="caution">
    <text evidence="1">The sequence shown here is derived from an EMBL/GenBank/DDBJ whole genome shotgun (WGS) entry which is preliminary data.</text>
</comment>
<dbReference type="SUPFAM" id="SSF56731">
    <property type="entry name" value="DNA primase core"/>
    <property type="match status" value="1"/>
</dbReference>
<name>A0ABS8PTE9_9BACT</name>
<dbReference type="Pfam" id="PF13155">
    <property type="entry name" value="Toprim_2"/>
    <property type="match status" value="1"/>
</dbReference>
<dbReference type="Gene3D" id="3.40.1360.10">
    <property type="match status" value="1"/>
</dbReference>
<proteinExistence type="predicted"/>
<sequence length="321" mass="36760">MKRFTTTDAKQIDLVDYLESLGHYPDPRMSHNQEYWYLSPLPGRNENTPSFKVDRRKGLWYDHGIGKGGSIIDLCMLYHSCGIPEALTRLQDFLSFHRNPLQNLPHSGNVPLPDKEKKIQVLSTGPIVSPALITYLGQRKISLGIAREYCREVQYELNNRKYYAIGFPNNAGGYELRNAHFKGSTAPKSVSFLNNRAEEISVFEGFFDFLTYAVIQKTEITNTNILVLNSLAFLEKARLVIEQHASIYLYLDRDNAGQKCTAQLIKENSKYKDRSLLYYGYADLNEWLTRQSLSSHKQPLEKSEPEEIARAVQKRSLGLGR</sequence>
<accession>A0ABS8PTE9</accession>
<reference evidence="1 2" key="1">
    <citation type="submission" date="2021-11" db="EMBL/GenBank/DDBJ databases">
        <title>Genomic of Niabella pedocola.</title>
        <authorList>
            <person name="Wu T."/>
        </authorList>
    </citation>
    <scope>NUCLEOTIDE SEQUENCE [LARGE SCALE GENOMIC DNA]</scope>
    <source>
        <strain evidence="1 2">JCM 31011</strain>
    </source>
</reference>
<dbReference type="Gene3D" id="3.90.580.10">
    <property type="entry name" value="Zinc finger, CHC2-type domain"/>
    <property type="match status" value="1"/>
</dbReference>
<gene>
    <name evidence="1" type="ORF">LQ567_16325</name>
</gene>